<dbReference type="GO" id="GO:0008658">
    <property type="term" value="F:penicillin binding"/>
    <property type="evidence" value="ECO:0007669"/>
    <property type="project" value="InterPro"/>
</dbReference>
<dbReference type="GO" id="GO:0071972">
    <property type="term" value="F:peptidoglycan L,D-transpeptidase activity"/>
    <property type="evidence" value="ECO:0007669"/>
    <property type="project" value="TreeGrafter"/>
</dbReference>
<keyword evidence="1" id="KW-0472">Membrane</keyword>
<evidence type="ECO:0000313" key="5">
    <source>
        <dbReference type="Proteomes" id="UP000179266"/>
    </source>
</evidence>
<dbReference type="Pfam" id="PF00905">
    <property type="entry name" value="Transpeptidase"/>
    <property type="match status" value="1"/>
</dbReference>
<dbReference type="Proteomes" id="UP000179266">
    <property type="component" value="Unassembled WGS sequence"/>
</dbReference>
<dbReference type="GO" id="GO:0005886">
    <property type="term" value="C:plasma membrane"/>
    <property type="evidence" value="ECO:0007669"/>
    <property type="project" value="TreeGrafter"/>
</dbReference>
<sequence length="478" mass="53644">MFIALIWLLKVFLSASRDITHTKKSMPVLLFTRFGLVFIFITVVICQSYWQLCGHLHPEFHQLQLRYDARYRVQESELGSGTAEHVQVSTESNQYPKRMNIIRGSIYDRKNRKMVYTDSGNLVRKYPYGETCAHLTGYINTYFGSSGLENAFNNYLEGRTKGSLSELETFVRNSIIRHSMIGNDLYTTVDAELQKAVFEYLSPKSGAVIILNPQNGEILALVSSPSFDPESISDRFKVYQQNPDSPFLNRATQGLYPPGSTFKVFTSACAIEDGLDLYLDCPVEGYLPPGTNRWIRDHEYYEAQKRGESYRRSEHLELTEALVRSSNVYFSQLGVRVGALRFMKYLPNVGLTRQFSLIGHPLLYESLIVQKSYIKISENTPDAFLALLGIGQGAISVRPLHMAILYSIVANNGSLIKPHLIPETAKGLVEISLSGKTCQKLKDALYKVVEQGTGQSLRIPGLKIAGKTGTADNPHGLP</sequence>
<dbReference type="InterPro" id="IPR054120">
    <property type="entry name" value="PBPA_dimer"/>
</dbReference>
<dbReference type="Gene3D" id="3.90.1310.10">
    <property type="entry name" value="Penicillin-binding protein 2a (Domain 2)"/>
    <property type="match status" value="1"/>
</dbReference>
<feature type="non-terminal residue" evidence="4">
    <location>
        <position position="478"/>
    </location>
</feature>
<dbReference type="EMBL" id="MGDD01000347">
    <property type="protein sequence ID" value="OGL41449.1"/>
    <property type="molecule type" value="Genomic_DNA"/>
</dbReference>
<accession>A0A1F7RIR8</accession>
<dbReference type="InterPro" id="IPR012338">
    <property type="entry name" value="Beta-lactam/transpept-like"/>
</dbReference>
<protein>
    <submittedName>
        <fullName evidence="4">Uncharacterized protein</fullName>
    </submittedName>
</protein>
<keyword evidence="1" id="KW-0812">Transmembrane</keyword>
<evidence type="ECO:0000259" key="2">
    <source>
        <dbReference type="Pfam" id="PF00905"/>
    </source>
</evidence>
<dbReference type="InterPro" id="IPR050515">
    <property type="entry name" value="Beta-lactam/transpept"/>
</dbReference>
<feature type="domain" description="Penicillin binding protein A dimerisation" evidence="3">
    <location>
        <begin position="118"/>
        <end position="161"/>
    </location>
</feature>
<dbReference type="InterPro" id="IPR001460">
    <property type="entry name" value="PCN-bd_Tpept"/>
</dbReference>
<keyword evidence="1" id="KW-1133">Transmembrane helix</keyword>
<evidence type="ECO:0000259" key="3">
    <source>
        <dbReference type="Pfam" id="PF21922"/>
    </source>
</evidence>
<name>A0A1F7RIR8_9BACT</name>
<organism evidence="4 5">
    <name type="scientific">Candidatus Schekmanbacteria bacterium RBG_13_48_7</name>
    <dbReference type="NCBI Taxonomy" id="1817878"/>
    <lineage>
        <taxon>Bacteria</taxon>
        <taxon>Candidatus Schekmaniibacteriota</taxon>
    </lineage>
</organism>
<dbReference type="Gene3D" id="3.40.710.10">
    <property type="entry name" value="DD-peptidase/beta-lactamase superfamily"/>
    <property type="match status" value="1"/>
</dbReference>
<evidence type="ECO:0000256" key="1">
    <source>
        <dbReference type="SAM" id="Phobius"/>
    </source>
</evidence>
<feature type="transmembrane region" description="Helical" evidence="1">
    <location>
        <begin position="27"/>
        <end position="50"/>
    </location>
</feature>
<evidence type="ECO:0000313" key="4">
    <source>
        <dbReference type="EMBL" id="OGL41449.1"/>
    </source>
</evidence>
<dbReference type="Pfam" id="PF21922">
    <property type="entry name" value="PBP_dimer_2"/>
    <property type="match status" value="1"/>
</dbReference>
<dbReference type="GO" id="GO:0071555">
    <property type="term" value="P:cell wall organization"/>
    <property type="evidence" value="ECO:0007669"/>
    <property type="project" value="TreeGrafter"/>
</dbReference>
<dbReference type="AlphaFoldDB" id="A0A1F7RIR8"/>
<comment type="caution">
    <text evidence="4">The sequence shown here is derived from an EMBL/GenBank/DDBJ whole genome shotgun (WGS) entry which is preliminary data.</text>
</comment>
<dbReference type="PANTHER" id="PTHR30627">
    <property type="entry name" value="PEPTIDOGLYCAN D,D-TRANSPEPTIDASE"/>
    <property type="match status" value="1"/>
</dbReference>
<dbReference type="PANTHER" id="PTHR30627:SF2">
    <property type="entry name" value="PEPTIDOGLYCAN D,D-TRANSPEPTIDASE MRDA"/>
    <property type="match status" value="1"/>
</dbReference>
<gene>
    <name evidence="4" type="ORF">A2161_21625</name>
</gene>
<reference evidence="4 5" key="1">
    <citation type="journal article" date="2016" name="Nat. Commun.">
        <title>Thousands of microbial genomes shed light on interconnected biogeochemical processes in an aquifer system.</title>
        <authorList>
            <person name="Anantharaman K."/>
            <person name="Brown C.T."/>
            <person name="Hug L.A."/>
            <person name="Sharon I."/>
            <person name="Castelle C.J."/>
            <person name="Probst A.J."/>
            <person name="Thomas B.C."/>
            <person name="Singh A."/>
            <person name="Wilkins M.J."/>
            <person name="Karaoz U."/>
            <person name="Brodie E.L."/>
            <person name="Williams K.H."/>
            <person name="Hubbard S.S."/>
            <person name="Banfield J.F."/>
        </authorList>
    </citation>
    <scope>NUCLEOTIDE SEQUENCE [LARGE SCALE GENOMIC DNA]</scope>
</reference>
<dbReference type="SUPFAM" id="SSF56601">
    <property type="entry name" value="beta-lactamase/transpeptidase-like"/>
    <property type="match status" value="1"/>
</dbReference>
<feature type="domain" description="Penicillin-binding protein transpeptidase" evidence="2">
    <location>
        <begin position="206"/>
        <end position="472"/>
    </location>
</feature>
<proteinExistence type="predicted"/>